<keyword evidence="2" id="KW-0812">Transmembrane</keyword>
<evidence type="ECO:0000256" key="2">
    <source>
        <dbReference type="SAM" id="Phobius"/>
    </source>
</evidence>
<sequence>MSLLKFVFYSLVAYLVIRMVVRIFFTPKRPQQNPFSNPNQNQNRSQTYSNSESLEKPKFTIEAESVDYEVIEEKDEKK</sequence>
<feature type="region of interest" description="Disordered" evidence="1">
    <location>
        <begin position="28"/>
        <end position="57"/>
    </location>
</feature>
<dbReference type="EMBL" id="FWXS01000002">
    <property type="protein sequence ID" value="SMC45740.1"/>
    <property type="molecule type" value="Genomic_DNA"/>
</dbReference>
<gene>
    <name evidence="3" type="ORF">SAMN06296427_102355</name>
</gene>
<dbReference type="RefSeq" id="WP_084016504.1">
    <property type="nucleotide sequence ID" value="NZ_FWXS01000002.1"/>
</dbReference>
<evidence type="ECO:0000256" key="1">
    <source>
        <dbReference type="SAM" id="MobiDB-lite"/>
    </source>
</evidence>
<evidence type="ECO:0000313" key="3">
    <source>
        <dbReference type="EMBL" id="SMC45740.1"/>
    </source>
</evidence>
<evidence type="ECO:0008006" key="5">
    <source>
        <dbReference type="Google" id="ProtNLM"/>
    </source>
</evidence>
<accession>A0A1W1ZBF1</accession>
<protein>
    <recommendedName>
        <fullName evidence="5">DUF4834 domain-containing protein</fullName>
    </recommendedName>
</protein>
<keyword evidence="2" id="KW-0472">Membrane</keyword>
<feature type="compositionally biased region" description="Low complexity" evidence="1">
    <location>
        <begin position="29"/>
        <end position="46"/>
    </location>
</feature>
<dbReference type="AlphaFoldDB" id="A0A1W1ZBF1"/>
<proteinExistence type="predicted"/>
<reference evidence="3 4" key="1">
    <citation type="submission" date="2017-04" db="EMBL/GenBank/DDBJ databases">
        <authorList>
            <person name="Afonso C.L."/>
            <person name="Miller P.J."/>
            <person name="Scott M.A."/>
            <person name="Spackman E."/>
            <person name="Goraichik I."/>
            <person name="Dimitrov K.M."/>
            <person name="Suarez D.L."/>
            <person name="Swayne D.E."/>
        </authorList>
    </citation>
    <scope>NUCLEOTIDE SEQUENCE [LARGE SCALE GENOMIC DNA]</scope>
    <source>
        <strain evidence="3 4">CGMCC 1.12708</strain>
    </source>
</reference>
<organism evidence="3 4">
    <name type="scientific">Moheibacter sediminis</name>
    <dbReference type="NCBI Taxonomy" id="1434700"/>
    <lineage>
        <taxon>Bacteria</taxon>
        <taxon>Pseudomonadati</taxon>
        <taxon>Bacteroidota</taxon>
        <taxon>Flavobacteriia</taxon>
        <taxon>Flavobacteriales</taxon>
        <taxon>Weeksellaceae</taxon>
        <taxon>Moheibacter</taxon>
    </lineage>
</organism>
<dbReference type="Proteomes" id="UP000192393">
    <property type="component" value="Unassembled WGS sequence"/>
</dbReference>
<keyword evidence="4" id="KW-1185">Reference proteome</keyword>
<name>A0A1W1ZBF1_9FLAO</name>
<feature type="transmembrane region" description="Helical" evidence="2">
    <location>
        <begin position="6"/>
        <end position="25"/>
    </location>
</feature>
<keyword evidence="2" id="KW-1133">Transmembrane helix</keyword>
<evidence type="ECO:0000313" key="4">
    <source>
        <dbReference type="Proteomes" id="UP000192393"/>
    </source>
</evidence>
<dbReference type="STRING" id="1434700.SAMN06296427_102355"/>